<reference evidence="3" key="1">
    <citation type="journal article" date="2020" name="Stud. Mycol.">
        <title>101 Dothideomycetes genomes: A test case for predicting lifestyles and emergence of pathogens.</title>
        <authorList>
            <person name="Haridas S."/>
            <person name="Albert R."/>
            <person name="Binder M."/>
            <person name="Bloem J."/>
            <person name="LaButti K."/>
            <person name="Salamov A."/>
            <person name="Andreopoulos B."/>
            <person name="Baker S."/>
            <person name="Barry K."/>
            <person name="Bills G."/>
            <person name="Bluhm B."/>
            <person name="Cannon C."/>
            <person name="Castanera R."/>
            <person name="Culley D."/>
            <person name="Daum C."/>
            <person name="Ezra D."/>
            <person name="Gonzalez J."/>
            <person name="Henrissat B."/>
            <person name="Kuo A."/>
            <person name="Liang C."/>
            <person name="Lipzen A."/>
            <person name="Lutzoni F."/>
            <person name="Magnuson J."/>
            <person name="Mondo S."/>
            <person name="Nolan M."/>
            <person name="Ohm R."/>
            <person name="Pangilinan J."/>
            <person name="Park H.-J."/>
            <person name="Ramirez L."/>
            <person name="Alfaro M."/>
            <person name="Sun H."/>
            <person name="Tritt A."/>
            <person name="Yoshinaga Y."/>
            <person name="Zwiers L.-H."/>
            <person name="Turgeon B."/>
            <person name="Goodwin S."/>
            <person name="Spatafora J."/>
            <person name="Crous P."/>
            <person name="Grigoriev I."/>
        </authorList>
    </citation>
    <scope>NUCLEOTIDE SEQUENCE [LARGE SCALE GENOMIC DNA]</scope>
    <source>
        <strain evidence="3">CBS 304.66</strain>
    </source>
</reference>
<feature type="region of interest" description="Disordered" evidence="1">
    <location>
        <begin position="1"/>
        <end position="23"/>
    </location>
</feature>
<accession>A0A9P4NC30</accession>
<feature type="region of interest" description="Disordered" evidence="1">
    <location>
        <begin position="48"/>
        <end position="71"/>
    </location>
</feature>
<comment type="caution">
    <text evidence="2">The sequence shown here is derived from an EMBL/GenBank/DDBJ whole genome shotgun (WGS) entry which is preliminary data.</text>
</comment>
<evidence type="ECO:0008006" key="4">
    <source>
        <dbReference type="Google" id="ProtNLM"/>
    </source>
</evidence>
<dbReference type="EMBL" id="ML986579">
    <property type="protein sequence ID" value="KAF2270491.1"/>
    <property type="molecule type" value="Genomic_DNA"/>
</dbReference>
<organism evidence="2 3">
    <name type="scientific">Lojkania enalia</name>
    <dbReference type="NCBI Taxonomy" id="147567"/>
    <lineage>
        <taxon>Eukaryota</taxon>
        <taxon>Fungi</taxon>
        <taxon>Dikarya</taxon>
        <taxon>Ascomycota</taxon>
        <taxon>Pezizomycotina</taxon>
        <taxon>Dothideomycetes</taxon>
        <taxon>Pleosporomycetidae</taxon>
        <taxon>Pleosporales</taxon>
        <taxon>Pleosporales incertae sedis</taxon>
        <taxon>Lojkania</taxon>
    </lineage>
</organism>
<sequence length="317" mass="36476">MNGAVRSFDDTATAASAPQQRENIAMPLYTSSRNVSGPFAVDTAVAPDSNSAISPWQRTNPHTAHQNSKTSQYIEKVTAENERLRRELKAERLAREEEGKRIAAARAMTEAAEAKHQQYQLERETNERAIERKDRKLEELKAAVDLEAKRRMVAEQRADEALRMLGDTRSETQRQLASAYEMKRRAEASYDAARDGFKRITDSYEKKLKSINDELNQLRKDRLDDADKIKRQAIVGDQLQHQVEVALRNRSRMTNMMGAYKEEHRKEINALVQEAEGLRMAVPHKEREATKLVDDLTQTRDKMKWVMTQHKRQQDGE</sequence>
<gene>
    <name evidence="2" type="ORF">CC78DRAFT_528252</name>
</gene>
<name>A0A9P4NC30_9PLEO</name>
<proteinExistence type="predicted"/>
<evidence type="ECO:0000313" key="3">
    <source>
        <dbReference type="Proteomes" id="UP000800093"/>
    </source>
</evidence>
<feature type="compositionally biased region" description="Polar residues" evidence="1">
    <location>
        <begin position="13"/>
        <end position="22"/>
    </location>
</feature>
<dbReference type="AlphaFoldDB" id="A0A9P4NC30"/>
<evidence type="ECO:0000256" key="1">
    <source>
        <dbReference type="SAM" id="MobiDB-lite"/>
    </source>
</evidence>
<evidence type="ECO:0000313" key="2">
    <source>
        <dbReference type="EMBL" id="KAF2270491.1"/>
    </source>
</evidence>
<dbReference type="OrthoDB" id="3918393at2759"/>
<keyword evidence="3" id="KW-1185">Reference proteome</keyword>
<protein>
    <recommendedName>
        <fullName evidence="4">SWI5-dependent HO expression protein 3</fullName>
    </recommendedName>
</protein>
<dbReference type="Proteomes" id="UP000800093">
    <property type="component" value="Unassembled WGS sequence"/>
</dbReference>